<dbReference type="GO" id="GO:0032259">
    <property type="term" value="P:methylation"/>
    <property type="evidence" value="ECO:0007669"/>
    <property type="project" value="UniProtKB-KW"/>
</dbReference>
<evidence type="ECO:0000256" key="1">
    <source>
        <dbReference type="ARBA" id="ARBA00022763"/>
    </source>
</evidence>
<keyword evidence="4" id="KW-1185">Reference proteome</keyword>
<dbReference type="InterPro" id="IPR014048">
    <property type="entry name" value="MethylDNA_cys_MeTrfase_DNA-bd"/>
</dbReference>
<dbReference type="CDD" id="cd06445">
    <property type="entry name" value="ATase"/>
    <property type="match status" value="1"/>
</dbReference>
<sequence length="116" mass="12669">MDDLVAELVLRAAEQVPRGRVASYGDVAGLVGTGPRHVGAIMSRLGSDVPWWRITNSYGDLPAHLRDEARPRWADEGITWKPNGLGCRIADFRCDLVQLADDWERATAGLGGDVSR</sequence>
<dbReference type="PANTHER" id="PTHR42942:SF1">
    <property type="entry name" value="ALKYLTRANSFERASE-LIKE PROTEIN 1"/>
    <property type="match status" value="1"/>
</dbReference>
<organism evidence="3 4">
    <name type="scientific">Nocardioides gansuensis</name>
    <dbReference type="NCBI Taxonomy" id="2138300"/>
    <lineage>
        <taxon>Bacteria</taxon>
        <taxon>Bacillati</taxon>
        <taxon>Actinomycetota</taxon>
        <taxon>Actinomycetes</taxon>
        <taxon>Propionibacteriales</taxon>
        <taxon>Nocardioidaceae</taxon>
        <taxon>Nocardioides</taxon>
    </lineage>
</organism>
<proteinExistence type="predicted"/>
<comment type="caution">
    <text evidence="3">The sequence shown here is derived from an EMBL/GenBank/DDBJ whole genome shotgun (WGS) entry which is preliminary data.</text>
</comment>
<evidence type="ECO:0000313" key="4">
    <source>
        <dbReference type="Proteomes" id="UP000246018"/>
    </source>
</evidence>
<reference evidence="3 4" key="1">
    <citation type="submission" date="2018-04" db="EMBL/GenBank/DDBJ databases">
        <title>Genome of Nocardioides gansuensis WSJ-1.</title>
        <authorList>
            <person name="Wu S."/>
            <person name="Wang G."/>
        </authorList>
    </citation>
    <scope>NUCLEOTIDE SEQUENCE [LARGE SCALE GENOMIC DNA]</scope>
    <source>
        <strain evidence="3 4">WSJ-1</strain>
    </source>
</reference>
<name>A0A2T8F6J5_9ACTN</name>
<dbReference type="Pfam" id="PF01035">
    <property type="entry name" value="DNA_binding_1"/>
    <property type="match status" value="1"/>
</dbReference>
<keyword evidence="3" id="KW-0489">Methyltransferase</keyword>
<dbReference type="InterPro" id="IPR036217">
    <property type="entry name" value="MethylDNA_cys_MeTrfase_DNAb"/>
</dbReference>
<keyword evidence="3" id="KW-0808">Transferase</keyword>
<dbReference type="AlphaFoldDB" id="A0A2T8F6J5"/>
<protein>
    <submittedName>
        <fullName evidence="3">Cysteine methyltransferase</fullName>
    </submittedName>
</protein>
<dbReference type="GO" id="GO:0008168">
    <property type="term" value="F:methyltransferase activity"/>
    <property type="evidence" value="ECO:0007669"/>
    <property type="project" value="UniProtKB-KW"/>
</dbReference>
<dbReference type="OrthoDB" id="9132167at2"/>
<dbReference type="InterPro" id="IPR052520">
    <property type="entry name" value="ATL_DNA_repair"/>
</dbReference>
<dbReference type="InterPro" id="IPR036388">
    <property type="entry name" value="WH-like_DNA-bd_sf"/>
</dbReference>
<keyword evidence="1" id="KW-0227">DNA damage</keyword>
<dbReference type="RefSeq" id="WP_116573612.1">
    <property type="nucleotide sequence ID" value="NZ_QDGZ01000008.1"/>
</dbReference>
<dbReference type="EMBL" id="QDGZ01000008">
    <property type="protein sequence ID" value="PVG81330.1"/>
    <property type="molecule type" value="Genomic_DNA"/>
</dbReference>
<accession>A0A2T8F6J5</accession>
<dbReference type="GO" id="GO:0006281">
    <property type="term" value="P:DNA repair"/>
    <property type="evidence" value="ECO:0007669"/>
    <property type="project" value="InterPro"/>
</dbReference>
<gene>
    <name evidence="3" type="ORF">DDE18_17720</name>
</gene>
<dbReference type="Proteomes" id="UP000246018">
    <property type="component" value="Unassembled WGS sequence"/>
</dbReference>
<evidence type="ECO:0000259" key="2">
    <source>
        <dbReference type="Pfam" id="PF01035"/>
    </source>
</evidence>
<dbReference type="PANTHER" id="PTHR42942">
    <property type="entry name" value="6-O-METHYLGUANINE DNA METHYLTRANSFERASE"/>
    <property type="match status" value="1"/>
</dbReference>
<dbReference type="SUPFAM" id="SSF46767">
    <property type="entry name" value="Methylated DNA-protein cysteine methyltransferase, C-terminal domain"/>
    <property type="match status" value="1"/>
</dbReference>
<evidence type="ECO:0000313" key="3">
    <source>
        <dbReference type="EMBL" id="PVG81330.1"/>
    </source>
</evidence>
<dbReference type="Gene3D" id="1.10.10.10">
    <property type="entry name" value="Winged helix-like DNA-binding domain superfamily/Winged helix DNA-binding domain"/>
    <property type="match status" value="1"/>
</dbReference>
<feature type="domain" description="Methylated-DNA-[protein]-cysteine S-methyltransferase DNA binding" evidence="2">
    <location>
        <begin position="7"/>
        <end position="64"/>
    </location>
</feature>